<evidence type="ECO:0000256" key="1">
    <source>
        <dbReference type="ARBA" id="ARBA00010641"/>
    </source>
</evidence>
<dbReference type="NCBIfam" id="TIGR02937">
    <property type="entry name" value="sigma70-ECF"/>
    <property type="match status" value="1"/>
</dbReference>
<sequence>MNRFVTALYLDHIGEIRRYIGRRIACRDTVADLAQETFVRLLSVDQVPAPDKSRAYLFRIAEHLTIDHYRRQAPLAGKQLNLDDCADLPCPAPAPERHAIARQELRRLQAAIDTLPARCREVFIRHKFDGLPQKTLAAEYGVTLNAIEKLLIRALLQLRSALQ</sequence>
<accession>A0A645AB72</accession>
<evidence type="ECO:0000256" key="2">
    <source>
        <dbReference type="ARBA" id="ARBA00023015"/>
    </source>
</evidence>
<feature type="domain" description="RNA polymerase sigma-70 region 2" evidence="5">
    <location>
        <begin position="8"/>
        <end position="73"/>
    </location>
</feature>
<dbReference type="PANTHER" id="PTHR43133:SF63">
    <property type="entry name" value="RNA POLYMERASE SIGMA FACTOR FECI-RELATED"/>
    <property type="match status" value="1"/>
</dbReference>
<evidence type="ECO:0000313" key="7">
    <source>
        <dbReference type="EMBL" id="MPM50432.1"/>
    </source>
</evidence>
<dbReference type="GO" id="GO:0016987">
    <property type="term" value="F:sigma factor activity"/>
    <property type="evidence" value="ECO:0007669"/>
    <property type="project" value="UniProtKB-KW"/>
</dbReference>
<reference evidence="7" key="1">
    <citation type="submission" date="2019-08" db="EMBL/GenBank/DDBJ databases">
        <authorList>
            <person name="Kucharzyk K."/>
            <person name="Murdoch R.W."/>
            <person name="Higgins S."/>
            <person name="Loffler F."/>
        </authorList>
    </citation>
    <scope>NUCLEOTIDE SEQUENCE</scope>
</reference>
<dbReference type="InterPro" id="IPR013249">
    <property type="entry name" value="RNA_pol_sigma70_r4_t2"/>
</dbReference>
<gene>
    <name evidence="7" type="primary">fecI_6</name>
    <name evidence="7" type="ORF">SDC9_97171</name>
</gene>
<dbReference type="Pfam" id="PF08281">
    <property type="entry name" value="Sigma70_r4_2"/>
    <property type="match status" value="1"/>
</dbReference>
<evidence type="ECO:0000259" key="6">
    <source>
        <dbReference type="Pfam" id="PF08281"/>
    </source>
</evidence>
<dbReference type="SUPFAM" id="SSF88946">
    <property type="entry name" value="Sigma2 domain of RNA polymerase sigma factors"/>
    <property type="match status" value="1"/>
</dbReference>
<evidence type="ECO:0000256" key="3">
    <source>
        <dbReference type="ARBA" id="ARBA00023082"/>
    </source>
</evidence>
<keyword evidence="3" id="KW-0731">Sigma factor</keyword>
<dbReference type="EMBL" id="VSSQ01012970">
    <property type="protein sequence ID" value="MPM50432.1"/>
    <property type="molecule type" value="Genomic_DNA"/>
</dbReference>
<dbReference type="GO" id="GO:0003677">
    <property type="term" value="F:DNA binding"/>
    <property type="evidence" value="ECO:0007669"/>
    <property type="project" value="InterPro"/>
</dbReference>
<proteinExistence type="inferred from homology"/>
<dbReference type="InterPro" id="IPR039425">
    <property type="entry name" value="RNA_pol_sigma-70-like"/>
</dbReference>
<dbReference type="CDD" id="cd06171">
    <property type="entry name" value="Sigma70_r4"/>
    <property type="match status" value="1"/>
</dbReference>
<comment type="caution">
    <text evidence="7">The sequence shown here is derived from an EMBL/GenBank/DDBJ whole genome shotgun (WGS) entry which is preliminary data.</text>
</comment>
<dbReference type="InterPro" id="IPR013324">
    <property type="entry name" value="RNA_pol_sigma_r3/r4-like"/>
</dbReference>
<feature type="domain" description="RNA polymerase sigma factor 70 region 4 type 2" evidence="6">
    <location>
        <begin position="106"/>
        <end position="158"/>
    </location>
</feature>
<organism evidence="7">
    <name type="scientific">bioreactor metagenome</name>
    <dbReference type="NCBI Taxonomy" id="1076179"/>
    <lineage>
        <taxon>unclassified sequences</taxon>
        <taxon>metagenomes</taxon>
        <taxon>ecological metagenomes</taxon>
    </lineage>
</organism>
<dbReference type="Gene3D" id="1.10.1740.10">
    <property type="match status" value="1"/>
</dbReference>
<name>A0A645AB72_9ZZZZ</name>
<dbReference type="InterPro" id="IPR007627">
    <property type="entry name" value="RNA_pol_sigma70_r2"/>
</dbReference>
<comment type="similarity">
    <text evidence="1">Belongs to the sigma-70 factor family. ECF subfamily.</text>
</comment>
<dbReference type="Gene3D" id="1.10.10.10">
    <property type="entry name" value="Winged helix-like DNA-binding domain superfamily/Winged helix DNA-binding domain"/>
    <property type="match status" value="1"/>
</dbReference>
<keyword evidence="2" id="KW-0805">Transcription regulation</keyword>
<dbReference type="AlphaFoldDB" id="A0A645AB72"/>
<dbReference type="PANTHER" id="PTHR43133">
    <property type="entry name" value="RNA POLYMERASE ECF-TYPE SIGMA FACTO"/>
    <property type="match status" value="1"/>
</dbReference>
<evidence type="ECO:0000256" key="4">
    <source>
        <dbReference type="ARBA" id="ARBA00023163"/>
    </source>
</evidence>
<keyword evidence="4" id="KW-0804">Transcription</keyword>
<dbReference type="InterPro" id="IPR013325">
    <property type="entry name" value="RNA_pol_sigma_r2"/>
</dbReference>
<protein>
    <submittedName>
        <fullName evidence="7">Putative RNA polymerase sigma factor FecI</fullName>
    </submittedName>
</protein>
<dbReference type="GO" id="GO:0006352">
    <property type="term" value="P:DNA-templated transcription initiation"/>
    <property type="evidence" value="ECO:0007669"/>
    <property type="project" value="InterPro"/>
</dbReference>
<dbReference type="Pfam" id="PF04542">
    <property type="entry name" value="Sigma70_r2"/>
    <property type="match status" value="1"/>
</dbReference>
<dbReference type="SUPFAM" id="SSF88659">
    <property type="entry name" value="Sigma3 and sigma4 domains of RNA polymerase sigma factors"/>
    <property type="match status" value="1"/>
</dbReference>
<evidence type="ECO:0000259" key="5">
    <source>
        <dbReference type="Pfam" id="PF04542"/>
    </source>
</evidence>
<dbReference type="InterPro" id="IPR036388">
    <property type="entry name" value="WH-like_DNA-bd_sf"/>
</dbReference>
<dbReference type="InterPro" id="IPR014284">
    <property type="entry name" value="RNA_pol_sigma-70_dom"/>
</dbReference>